<dbReference type="Gene3D" id="4.10.280.10">
    <property type="entry name" value="Helix-loop-helix DNA-binding domain"/>
    <property type="match status" value="1"/>
</dbReference>
<evidence type="ECO:0000313" key="6">
    <source>
        <dbReference type="Proteomes" id="UP000594454"/>
    </source>
</evidence>
<dbReference type="FunCoup" id="A0A7R8UQ97">
    <property type="interactions" value="30"/>
</dbReference>
<dbReference type="PANTHER" id="PTHR11534:SF9">
    <property type="entry name" value="MYOGENIC-DETERMINATION PROTEIN"/>
    <property type="match status" value="1"/>
</dbReference>
<dbReference type="CDD" id="cd19699">
    <property type="entry name" value="bHLH_TS_dMYOD_like"/>
    <property type="match status" value="1"/>
</dbReference>
<accession>A0A7R8UQ97</accession>
<evidence type="ECO:0000259" key="4">
    <source>
        <dbReference type="PROSITE" id="PS50888"/>
    </source>
</evidence>
<dbReference type="Proteomes" id="UP000594454">
    <property type="component" value="Chromosome 3"/>
</dbReference>
<dbReference type="SMART" id="SM00353">
    <property type="entry name" value="HLH"/>
    <property type="match status" value="1"/>
</dbReference>
<organism evidence="5 6">
    <name type="scientific">Hermetia illucens</name>
    <name type="common">Black soldier fly</name>
    <dbReference type="NCBI Taxonomy" id="343691"/>
    <lineage>
        <taxon>Eukaryota</taxon>
        <taxon>Metazoa</taxon>
        <taxon>Ecdysozoa</taxon>
        <taxon>Arthropoda</taxon>
        <taxon>Hexapoda</taxon>
        <taxon>Insecta</taxon>
        <taxon>Pterygota</taxon>
        <taxon>Neoptera</taxon>
        <taxon>Endopterygota</taxon>
        <taxon>Diptera</taxon>
        <taxon>Brachycera</taxon>
        <taxon>Stratiomyomorpha</taxon>
        <taxon>Stratiomyidae</taxon>
        <taxon>Hermetiinae</taxon>
        <taxon>Hermetia</taxon>
    </lineage>
</organism>
<dbReference type="FunFam" id="4.10.280.10:FF:000005">
    <property type="entry name" value="Myogenic factor"/>
    <property type="match status" value="1"/>
</dbReference>
<dbReference type="SUPFAM" id="SSF47459">
    <property type="entry name" value="HLH, helix-loop-helix DNA-binding domain"/>
    <property type="match status" value="1"/>
</dbReference>
<dbReference type="OMA" id="PITCMAG"/>
<comment type="subcellular location">
    <subcellularLocation>
        <location evidence="1">Nucleus</location>
    </subcellularLocation>
</comment>
<name>A0A7R8UQ97_HERIL</name>
<dbReference type="GO" id="GO:0045663">
    <property type="term" value="P:positive regulation of myoblast differentiation"/>
    <property type="evidence" value="ECO:0007669"/>
    <property type="project" value="TreeGrafter"/>
</dbReference>
<gene>
    <name evidence="5" type="ORF">HERILL_LOCUS7852</name>
</gene>
<evidence type="ECO:0000313" key="5">
    <source>
        <dbReference type="EMBL" id="CAD7084984.1"/>
    </source>
</evidence>
<dbReference type="GO" id="GO:0007517">
    <property type="term" value="P:muscle organ development"/>
    <property type="evidence" value="ECO:0007669"/>
    <property type="project" value="InterPro"/>
</dbReference>
<keyword evidence="6" id="KW-1185">Reference proteome</keyword>
<protein>
    <recommendedName>
        <fullName evidence="4">BHLH domain-containing protein</fullName>
    </recommendedName>
</protein>
<evidence type="ECO:0000256" key="2">
    <source>
        <dbReference type="ARBA" id="ARBA00023125"/>
    </source>
</evidence>
<keyword evidence="2" id="KW-0238">DNA-binding</keyword>
<dbReference type="GO" id="GO:0000981">
    <property type="term" value="F:DNA-binding transcription factor activity, RNA polymerase II-specific"/>
    <property type="evidence" value="ECO:0007669"/>
    <property type="project" value="TreeGrafter"/>
</dbReference>
<feature type="domain" description="BHLH" evidence="4">
    <location>
        <begin position="103"/>
        <end position="154"/>
    </location>
</feature>
<dbReference type="InterPro" id="IPR036638">
    <property type="entry name" value="HLH_DNA-bd_sf"/>
</dbReference>
<dbReference type="PROSITE" id="PS50888">
    <property type="entry name" value="BHLH"/>
    <property type="match status" value="1"/>
</dbReference>
<dbReference type="Pfam" id="PF00010">
    <property type="entry name" value="HLH"/>
    <property type="match status" value="1"/>
</dbReference>
<sequence>MTKYNGKNVLANVQKSSFKSDYHLHQQQVAELYRRFDHQFDVNSMSPDNKNNLAQSPLLTDYDDTSMSSEEHVLAPLSCSAGQTRPCLTWACKACKKKSVAIDRRKAATLRERRRLRKVNEAFELLKRRSSSNPNQRLPKVEILRNAIEYIESLEDLLQESSPTRNIGSNTTDTINSRTRSQDYLSSYAGCYLREKLQQFTKDTDRYTPISDYSSPSPTLNGSSLECLNLIVQSINSTPPSMDVNNFQQISTMQQKCGPQVQ</sequence>
<dbReference type="GO" id="GO:0000978">
    <property type="term" value="F:RNA polymerase II cis-regulatory region sequence-specific DNA binding"/>
    <property type="evidence" value="ECO:0007669"/>
    <property type="project" value="TreeGrafter"/>
</dbReference>
<dbReference type="Pfam" id="PF01586">
    <property type="entry name" value="Basic"/>
    <property type="match status" value="1"/>
</dbReference>
<dbReference type="AlphaFoldDB" id="A0A7R8UQ97"/>
<evidence type="ECO:0000256" key="3">
    <source>
        <dbReference type="ARBA" id="ARBA00023242"/>
    </source>
</evidence>
<proteinExistence type="predicted"/>
<dbReference type="InterPro" id="IPR039704">
    <property type="entry name" value="Myogenic_factor"/>
</dbReference>
<dbReference type="GO" id="GO:0005634">
    <property type="term" value="C:nucleus"/>
    <property type="evidence" value="ECO:0007669"/>
    <property type="project" value="UniProtKB-SubCell"/>
</dbReference>
<keyword evidence="3" id="KW-0539">Nucleus</keyword>
<dbReference type="PANTHER" id="PTHR11534">
    <property type="entry name" value="MYOGENIC FACTOR"/>
    <property type="match status" value="1"/>
</dbReference>
<dbReference type="InParanoid" id="A0A7R8UQ97"/>
<reference evidence="5 6" key="1">
    <citation type="submission" date="2020-11" db="EMBL/GenBank/DDBJ databases">
        <authorList>
            <person name="Wallbank WR R."/>
            <person name="Pardo Diaz C."/>
            <person name="Kozak K."/>
            <person name="Martin S."/>
            <person name="Jiggins C."/>
            <person name="Moest M."/>
            <person name="Warren A I."/>
            <person name="Generalovic N T."/>
            <person name="Byers J.R.P. K."/>
            <person name="Montejo-Kovacevich G."/>
            <person name="Yen C E."/>
        </authorList>
    </citation>
    <scope>NUCLEOTIDE SEQUENCE [LARGE SCALE GENOMIC DNA]</scope>
</reference>
<dbReference type="InterPro" id="IPR011598">
    <property type="entry name" value="bHLH_dom"/>
</dbReference>
<dbReference type="InterPro" id="IPR002546">
    <property type="entry name" value="MyoD_N"/>
</dbReference>
<dbReference type="GO" id="GO:0046983">
    <property type="term" value="F:protein dimerization activity"/>
    <property type="evidence" value="ECO:0007669"/>
    <property type="project" value="InterPro"/>
</dbReference>
<evidence type="ECO:0000256" key="1">
    <source>
        <dbReference type="ARBA" id="ARBA00004123"/>
    </source>
</evidence>
<dbReference type="SMART" id="SM00520">
    <property type="entry name" value="BASIC"/>
    <property type="match status" value="1"/>
</dbReference>
<dbReference type="EMBL" id="LR899011">
    <property type="protein sequence ID" value="CAD7084984.1"/>
    <property type="molecule type" value="Genomic_DNA"/>
</dbReference>
<dbReference type="OrthoDB" id="10049614at2759"/>